<evidence type="ECO:0000313" key="3">
    <source>
        <dbReference type="Proteomes" id="UP000235786"/>
    </source>
</evidence>
<name>A0A2J6RSQ0_HYAVF</name>
<feature type="compositionally biased region" description="Basic residues" evidence="1">
    <location>
        <begin position="20"/>
        <end position="29"/>
    </location>
</feature>
<evidence type="ECO:0000313" key="2">
    <source>
        <dbReference type="EMBL" id="PMD41541.1"/>
    </source>
</evidence>
<accession>A0A2J6RSQ0</accession>
<reference evidence="2 3" key="1">
    <citation type="submission" date="2016-04" db="EMBL/GenBank/DDBJ databases">
        <title>A degradative enzymes factory behind the ericoid mycorrhizal symbiosis.</title>
        <authorList>
            <consortium name="DOE Joint Genome Institute"/>
            <person name="Martino E."/>
            <person name="Morin E."/>
            <person name="Grelet G."/>
            <person name="Kuo A."/>
            <person name="Kohler A."/>
            <person name="Daghino S."/>
            <person name="Barry K."/>
            <person name="Choi C."/>
            <person name="Cichocki N."/>
            <person name="Clum A."/>
            <person name="Copeland A."/>
            <person name="Hainaut M."/>
            <person name="Haridas S."/>
            <person name="Labutti K."/>
            <person name="Lindquist E."/>
            <person name="Lipzen A."/>
            <person name="Khouja H.-R."/>
            <person name="Murat C."/>
            <person name="Ohm R."/>
            <person name="Olson A."/>
            <person name="Spatafora J."/>
            <person name="Veneault-Fourrey C."/>
            <person name="Henrissat B."/>
            <person name="Grigoriev I."/>
            <person name="Martin F."/>
            <person name="Perotto S."/>
        </authorList>
    </citation>
    <scope>NUCLEOTIDE SEQUENCE [LARGE SCALE GENOMIC DNA]</scope>
    <source>
        <strain evidence="2 3">F</strain>
    </source>
</reference>
<evidence type="ECO:0008006" key="4">
    <source>
        <dbReference type="Google" id="ProtNLM"/>
    </source>
</evidence>
<dbReference type="InterPro" id="IPR036398">
    <property type="entry name" value="CA_dom_sf"/>
</dbReference>
<gene>
    <name evidence="2" type="ORF">L207DRAFT_581964</name>
</gene>
<dbReference type="SUPFAM" id="SSF51069">
    <property type="entry name" value="Carbonic anhydrase"/>
    <property type="match status" value="1"/>
</dbReference>
<feature type="compositionally biased region" description="Low complexity" evidence="1">
    <location>
        <begin position="1"/>
        <end position="12"/>
    </location>
</feature>
<dbReference type="EMBL" id="KZ613944">
    <property type="protein sequence ID" value="PMD41541.1"/>
    <property type="molecule type" value="Genomic_DNA"/>
</dbReference>
<sequence length="152" mass="16069">MHSINTGTTSTNESEEPRTGRLKTTHHASRQATPPPVSGTLYNLVYSPAFTINSTATTSAPSMTYDNEALYLKGWYIHSPAGHTVQIDRSKAELHLVHADATGTDGCVVAIRINPGNSDSALFSQFLTSANTLPSFDSQDGGGDADPYAAGV</sequence>
<proteinExistence type="predicted"/>
<feature type="region of interest" description="Disordered" evidence="1">
    <location>
        <begin position="1"/>
        <end position="38"/>
    </location>
</feature>
<organism evidence="2 3">
    <name type="scientific">Hyaloscypha variabilis (strain UAMH 11265 / GT02V1 / F)</name>
    <name type="common">Meliniomyces variabilis</name>
    <dbReference type="NCBI Taxonomy" id="1149755"/>
    <lineage>
        <taxon>Eukaryota</taxon>
        <taxon>Fungi</taxon>
        <taxon>Dikarya</taxon>
        <taxon>Ascomycota</taxon>
        <taxon>Pezizomycotina</taxon>
        <taxon>Leotiomycetes</taxon>
        <taxon>Helotiales</taxon>
        <taxon>Hyaloscyphaceae</taxon>
        <taxon>Hyaloscypha</taxon>
        <taxon>Hyaloscypha variabilis</taxon>
    </lineage>
</organism>
<keyword evidence="3" id="KW-1185">Reference proteome</keyword>
<dbReference type="AlphaFoldDB" id="A0A2J6RSQ0"/>
<dbReference type="Proteomes" id="UP000235786">
    <property type="component" value="Unassembled WGS sequence"/>
</dbReference>
<dbReference type="OrthoDB" id="429145at2759"/>
<protein>
    <recommendedName>
        <fullName evidence="4">Alpha-carbonic anhydrase domain-containing protein</fullName>
    </recommendedName>
</protein>
<evidence type="ECO:0000256" key="1">
    <source>
        <dbReference type="SAM" id="MobiDB-lite"/>
    </source>
</evidence>
<dbReference type="Gene3D" id="3.10.200.10">
    <property type="entry name" value="Alpha carbonic anhydrase"/>
    <property type="match status" value="1"/>
</dbReference>
<dbReference type="STRING" id="1149755.A0A2J6RSQ0"/>